<keyword evidence="6" id="KW-0175">Coiled coil</keyword>
<dbReference type="PANTHER" id="PTHR47972:SF45">
    <property type="entry name" value="PROTEIN CLARET SEGREGATIONAL"/>
    <property type="match status" value="1"/>
</dbReference>
<dbReference type="GO" id="GO:0005524">
    <property type="term" value="F:ATP binding"/>
    <property type="evidence" value="ECO:0007669"/>
    <property type="project" value="UniProtKB-UniRule"/>
</dbReference>
<dbReference type="InParanoid" id="A0A090M8P8"/>
<dbReference type="Gene3D" id="3.40.850.10">
    <property type="entry name" value="Kinesin motor domain"/>
    <property type="match status" value="1"/>
</dbReference>
<feature type="domain" description="Kinesin motor" evidence="8">
    <location>
        <begin position="1027"/>
        <end position="1349"/>
    </location>
</feature>
<dbReference type="InterPro" id="IPR036961">
    <property type="entry name" value="Kinesin_motor_dom_sf"/>
</dbReference>
<dbReference type="GO" id="GO:0016787">
    <property type="term" value="F:hydrolase activity"/>
    <property type="evidence" value="ECO:0007669"/>
    <property type="project" value="UniProtKB-KW"/>
</dbReference>
<dbReference type="KEGG" id="ota:OT_ostta08g02900"/>
<evidence type="ECO:0000256" key="4">
    <source>
        <dbReference type="ARBA" id="ARBA00023175"/>
    </source>
</evidence>
<dbReference type="GO" id="GO:0007018">
    <property type="term" value="P:microtubule-based movement"/>
    <property type="evidence" value="ECO:0007669"/>
    <property type="project" value="InterPro"/>
</dbReference>
<keyword evidence="9" id="KW-0378">Hydrolase</keyword>
<dbReference type="STRING" id="70448.A0A090M8P8"/>
<accession>A0A090M8P8</accession>
<dbReference type="PROSITE" id="PS50067">
    <property type="entry name" value="KINESIN_MOTOR_2"/>
    <property type="match status" value="1"/>
</dbReference>
<organism evidence="9 10">
    <name type="scientific">Ostreococcus tauri</name>
    <name type="common">Marine green alga</name>
    <dbReference type="NCBI Taxonomy" id="70448"/>
    <lineage>
        <taxon>Eukaryota</taxon>
        <taxon>Viridiplantae</taxon>
        <taxon>Chlorophyta</taxon>
        <taxon>Mamiellophyceae</taxon>
        <taxon>Mamiellales</taxon>
        <taxon>Bathycoccaceae</taxon>
        <taxon>Ostreococcus</taxon>
    </lineage>
</organism>
<dbReference type="OrthoDB" id="3176171at2759"/>
<feature type="region of interest" description="Disordered" evidence="7">
    <location>
        <begin position="31"/>
        <end position="61"/>
    </location>
</feature>
<dbReference type="RefSeq" id="XP_022841015.1">
    <property type="nucleotide sequence ID" value="XM_022983613.1"/>
</dbReference>
<gene>
    <name evidence="9" type="ORF">OT_ostta08g02900</name>
</gene>
<dbReference type="InterPro" id="IPR027640">
    <property type="entry name" value="Kinesin-like_fam"/>
</dbReference>
<dbReference type="GO" id="GO:0003777">
    <property type="term" value="F:microtubule motor activity"/>
    <property type="evidence" value="ECO:0007669"/>
    <property type="project" value="InterPro"/>
</dbReference>
<dbReference type="SMART" id="SM00129">
    <property type="entry name" value="KISc"/>
    <property type="match status" value="1"/>
</dbReference>
<comment type="similarity">
    <text evidence="5">Belongs to the TRAFAC class myosin-kinesin ATPase superfamily. Kinesin family.</text>
</comment>
<keyword evidence="2 5" id="KW-0547">Nucleotide-binding</keyword>
<dbReference type="Pfam" id="PF00225">
    <property type="entry name" value="Kinesin"/>
    <property type="match status" value="1"/>
</dbReference>
<keyword evidence="10" id="KW-1185">Reference proteome</keyword>
<dbReference type="EMBL" id="CAID01000008">
    <property type="protein sequence ID" value="CEG01533.1"/>
    <property type="molecule type" value="Genomic_DNA"/>
</dbReference>
<feature type="compositionally biased region" description="Polar residues" evidence="7">
    <location>
        <begin position="31"/>
        <end position="44"/>
    </location>
</feature>
<evidence type="ECO:0000256" key="5">
    <source>
        <dbReference type="PROSITE-ProRule" id="PRU00283"/>
    </source>
</evidence>
<protein>
    <submittedName>
        <fullName evidence="9">P-loop containing nucleoside triphosphate hydrolase</fullName>
    </submittedName>
</protein>
<dbReference type="PRINTS" id="PR00380">
    <property type="entry name" value="KINESINHEAVY"/>
</dbReference>
<dbReference type="GO" id="GO:0005874">
    <property type="term" value="C:microtubule"/>
    <property type="evidence" value="ECO:0007669"/>
    <property type="project" value="UniProtKB-KW"/>
</dbReference>
<dbReference type="PANTHER" id="PTHR47972">
    <property type="entry name" value="KINESIN-LIKE PROTEIN KLP-3"/>
    <property type="match status" value="1"/>
</dbReference>
<evidence type="ECO:0000313" key="10">
    <source>
        <dbReference type="Proteomes" id="UP000009170"/>
    </source>
</evidence>
<keyword evidence="3 5" id="KW-0067">ATP-binding</keyword>
<keyword evidence="1" id="KW-0493">Microtubule</keyword>
<evidence type="ECO:0000256" key="1">
    <source>
        <dbReference type="ARBA" id="ARBA00022701"/>
    </source>
</evidence>
<reference evidence="10" key="1">
    <citation type="journal article" date="2006" name="Proc. Natl. Acad. Sci. U.S.A.">
        <title>Genome analysis of the smallest free-living eukaryote Ostreococcus tauri unveils many unique features.</title>
        <authorList>
            <person name="Derelle E."/>
            <person name="Ferraz C."/>
            <person name="Rombauts S."/>
            <person name="Rouze P."/>
            <person name="Worden A.Z."/>
            <person name="Robbens S."/>
            <person name="Partensky F."/>
            <person name="Degroeve S."/>
            <person name="Echeynie S."/>
            <person name="Cooke R."/>
            <person name="Saeys Y."/>
            <person name="Wuyts J."/>
            <person name="Jabbari K."/>
            <person name="Bowler C."/>
            <person name="Panaud O."/>
            <person name="Piegu B."/>
            <person name="Ball S.G."/>
            <person name="Ral J.-P."/>
            <person name="Bouget F.-Y."/>
            <person name="Piganeau G."/>
            <person name="De Baets B."/>
            <person name="Picard A."/>
            <person name="Delseny M."/>
            <person name="Demaille J."/>
            <person name="Van de Peer Y."/>
            <person name="Moreau H."/>
        </authorList>
    </citation>
    <scope>NUCLEOTIDE SEQUENCE [LARGE SCALE GENOMIC DNA]</scope>
    <source>
        <strain evidence="10">OTTH 0595 / CCAP 157/2 / RCC745</strain>
    </source>
</reference>
<feature type="coiled-coil region" evidence="6">
    <location>
        <begin position="603"/>
        <end position="658"/>
    </location>
</feature>
<evidence type="ECO:0000256" key="3">
    <source>
        <dbReference type="ARBA" id="ARBA00022840"/>
    </source>
</evidence>
<dbReference type="GeneID" id="34946066"/>
<dbReference type="InterPro" id="IPR001752">
    <property type="entry name" value="Kinesin_motor_dom"/>
</dbReference>
<comment type="caution">
    <text evidence="9">The sequence shown here is derived from an EMBL/GenBank/DDBJ whole genome shotgun (WGS) entry which is preliminary data.</text>
</comment>
<feature type="coiled-coil region" evidence="6">
    <location>
        <begin position="686"/>
        <end position="713"/>
    </location>
</feature>
<feature type="binding site" evidence="5">
    <location>
        <begin position="1105"/>
        <end position="1112"/>
    </location>
    <ligand>
        <name>ATP</name>
        <dbReference type="ChEBI" id="CHEBI:30616"/>
    </ligand>
</feature>
<dbReference type="SUPFAM" id="SSF52540">
    <property type="entry name" value="P-loop containing nucleoside triphosphate hydrolases"/>
    <property type="match status" value="1"/>
</dbReference>
<dbReference type="GO" id="GO:0008017">
    <property type="term" value="F:microtubule binding"/>
    <property type="evidence" value="ECO:0007669"/>
    <property type="project" value="InterPro"/>
</dbReference>
<dbReference type="Proteomes" id="UP000009170">
    <property type="component" value="Unassembled WGS sequence"/>
</dbReference>
<proteinExistence type="inferred from homology"/>
<evidence type="ECO:0000256" key="7">
    <source>
        <dbReference type="SAM" id="MobiDB-lite"/>
    </source>
</evidence>
<feature type="coiled-coil region" evidence="6">
    <location>
        <begin position="412"/>
        <end position="447"/>
    </location>
</feature>
<feature type="coiled-coil region" evidence="6">
    <location>
        <begin position="899"/>
        <end position="992"/>
    </location>
</feature>
<feature type="region of interest" description="Disordered" evidence="7">
    <location>
        <begin position="1395"/>
        <end position="1431"/>
    </location>
</feature>
<feature type="coiled-coil region" evidence="6">
    <location>
        <begin position="485"/>
        <end position="534"/>
    </location>
</feature>
<sequence length="1431" mass="158487">MALGDGTNRSTSATPGKLASVRARMENLRRLSTSDGPLSARKTTSGVISRRVSRGGGREDGDTTILFADGMRSQVQSVARTIYNESPAMANAQMCLQWRPTVKKKENVDGFVAELTNHIRTQKETLKLLLQHKDEMTSRCQEIEKSYKIAVEDAAANASGPPMTVPATAAEMAELKAEREWLAKQKEEQMTHLNKVQEAEEELQRKIDALNEERAKIREEEHGRVMAALSKKIQDAEARVQAAAEAEAKLANEKQQIIQFREMDNVSAAQAGAAAAEAKVAADKAFEEKQMAQQELAAARALLENAEKQHAKISEQHAEEKTRWEVELATLRQSESSLKDELAKQLSKLEAVTSQYDQLAAEAARQNEKAQEDIEKIVAAMTTEKEKALSDLEHTLTREKSEELGSLERDFRARLEQKMNAFKSENKEEMQQRIVQLNSLLAEQKTNAETTIAAFKSEATAKEQSIRAEFQGALKDAEHKAELAAARASSALESLQTTLEQVKQSAHEELARVKQEATRALVEQEKKLREAHAIDKAKALEAQQVELQSKLGNERDSALTGSRESHQAALSELEVRVRQECAENFSAELKTERERTIARFEHVKAELLEKKEAELQAQRVELTKQATADREAAIQALKEAHEETMAELSRNLKAELAQAQTKGGGSSRSDAEIKAQMEAEKQGALVTASEKHAEVMTRKIQELTEKLTSEKHNAITALEREKFELVRKYEAEKAAMLAELKGSLQNNASQQFEAIKSQALEEQRQKLTAERQVALENLRTELTALKDVAVAQAKAEAAAAGSIDSSKSFKSAIEKLRDTLESEKQEALALQAAKLCNAAEAEKEHAMTELRSQLQAAASREKQALIAELQTFGGSTRTKEITELEQKAQRVLMESNERESRLHAEITRLKMEKEDARRQVAMATAVPVAMVKEDSAAVDRMKVTIASLESKIRSLERDGGKQGEVAKMQAEMDQLRKEATEANRRAQQVKDEHHSSYDRVKQLEMQLVQADDMRREMHNMIQELRGNVRVIARVRPQDPGTENVVDVPTVDKQTIAVSIPELDTRLFNFDRVFDARASQEEVFSEVSELVQSALDGYKVCLFSYGQTGAGKTYTMLGQGEGERRGIVPRAVAKVLEQAEALRSKGYEYTMEASYVEIYNEQIRDLLCPGSTHSERHSIVNAPEGGCPTVTGVVREEVTSVYDATSLVRRAMKAREVAETEMNANSSRSHTLFLLYITGVHHATGQTLTGCLNLVDLAGSERTKRSGARGQRMTEACAINRSLSCLGDVFAAVGRGDKHIPYRNSKLTYLLAPCLGGEGKTLMVVNIAPDLDSAEESMCSLRFASTVNQVELGNGKKAKRNVSQNFAHLINGGAEAPAANDPVSSRTRRVSAGVLASRDNAMYDRRSSAGAKRVNPFGQNERAPKTRRKAWE</sequence>
<name>A0A090M8P8_OSTTA</name>
<evidence type="ECO:0000256" key="6">
    <source>
        <dbReference type="SAM" id="Coils"/>
    </source>
</evidence>
<evidence type="ECO:0000259" key="8">
    <source>
        <dbReference type="PROSITE" id="PS50067"/>
    </source>
</evidence>
<reference evidence="9 10" key="2">
    <citation type="journal article" date="2014" name="BMC Genomics">
        <title>An improved genome of the model marine alga Ostreococcus tauri unfolds by assessing Illumina de novo assemblies.</title>
        <authorList>
            <person name="Blanc-Mathieu R."/>
            <person name="Verhelst B."/>
            <person name="Derelle E."/>
            <person name="Rombauts S."/>
            <person name="Bouget F.Y."/>
            <person name="Carre I."/>
            <person name="Chateau A."/>
            <person name="Eyre-Walker A."/>
            <person name="Grimsley N."/>
            <person name="Moreau H."/>
            <person name="Piegu B."/>
            <person name="Rivals E."/>
            <person name="Schackwitz W."/>
            <person name="Van de Peer Y."/>
            <person name="Piganeau G."/>
        </authorList>
    </citation>
    <scope>NUCLEOTIDE SEQUENCE [LARGE SCALE GENOMIC DNA]</scope>
    <source>
        <strain evidence="10">OTTH 0595 / CCAP 157/2 / RCC745</strain>
    </source>
</reference>
<dbReference type="InterPro" id="IPR027417">
    <property type="entry name" value="P-loop_NTPase"/>
</dbReference>
<feature type="coiled-coil region" evidence="6">
    <location>
        <begin position="182"/>
        <end position="387"/>
    </location>
</feature>
<evidence type="ECO:0000256" key="2">
    <source>
        <dbReference type="ARBA" id="ARBA00022741"/>
    </source>
</evidence>
<keyword evidence="4 5" id="KW-0505">Motor protein</keyword>
<feature type="coiled-coil region" evidence="6">
    <location>
        <begin position="806"/>
        <end position="833"/>
    </location>
</feature>
<evidence type="ECO:0000313" key="9">
    <source>
        <dbReference type="EMBL" id="CEG01533.1"/>
    </source>
</evidence>